<evidence type="ECO:0000256" key="1">
    <source>
        <dbReference type="SAM" id="SignalP"/>
    </source>
</evidence>
<reference evidence="3" key="1">
    <citation type="journal article" date="2019" name="Int. J. Syst. Evol. Microbiol.">
        <title>The Global Catalogue of Microorganisms (GCM) 10K type strain sequencing project: providing services to taxonomists for standard genome sequencing and annotation.</title>
        <authorList>
            <consortium name="The Broad Institute Genomics Platform"/>
            <consortium name="The Broad Institute Genome Sequencing Center for Infectious Disease"/>
            <person name="Wu L."/>
            <person name="Ma J."/>
        </authorList>
    </citation>
    <scope>NUCLEOTIDE SEQUENCE [LARGE SCALE GENOMIC DNA]</scope>
    <source>
        <strain evidence="3">JCM 18204</strain>
    </source>
</reference>
<dbReference type="RefSeq" id="WP_345301770.1">
    <property type="nucleotide sequence ID" value="NZ_BAABJE010000001.1"/>
</dbReference>
<evidence type="ECO:0000313" key="2">
    <source>
        <dbReference type="EMBL" id="GAA4784061.1"/>
    </source>
</evidence>
<feature type="chain" id="PRO_5045746213" evidence="1">
    <location>
        <begin position="25"/>
        <end position="131"/>
    </location>
</feature>
<protein>
    <submittedName>
        <fullName evidence="2">Uncharacterized protein</fullName>
    </submittedName>
</protein>
<dbReference type="EMBL" id="BAABJE010000001">
    <property type="protein sequence ID" value="GAA4784061.1"/>
    <property type="molecule type" value="Genomic_DNA"/>
</dbReference>
<evidence type="ECO:0000313" key="3">
    <source>
        <dbReference type="Proteomes" id="UP001499959"/>
    </source>
</evidence>
<dbReference type="Proteomes" id="UP001499959">
    <property type="component" value="Unassembled WGS sequence"/>
</dbReference>
<keyword evidence="3" id="KW-1185">Reference proteome</keyword>
<keyword evidence="1" id="KW-0732">Signal</keyword>
<comment type="caution">
    <text evidence="2">The sequence shown here is derived from an EMBL/GenBank/DDBJ whole genome shotgun (WGS) entry which is preliminary data.</text>
</comment>
<organism evidence="2 3">
    <name type="scientific">Lysobacter hankyongensis</name>
    <dbReference type="NCBI Taxonomy" id="1176535"/>
    <lineage>
        <taxon>Bacteria</taxon>
        <taxon>Pseudomonadati</taxon>
        <taxon>Pseudomonadota</taxon>
        <taxon>Gammaproteobacteria</taxon>
        <taxon>Lysobacterales</taxon>
        <taxon>Lysobacteraceae</taxon>
        <taxon>Lysobacter</taxon>
    </lineage>
</organism>
<accession>A0ABP9AQV8</accession>
<sequence>MSLPEPSRRFLCALALAASLSLSACGEQPVRYSGTTLIVQGTEYERSRDKDYDSLWGQGAVLVTPRPGREAEVDALLREFSLTVIPKAPATSGTPMIVAVPVGFEEQWATALSAQPSVFTTANEDPTVDRR</sequence>
<feature type="signal peptide" evidence="1">
    <location>
        <begin position="1"/>
        <end position="24"/>
    </location>
</feature>
<name>A0ABP9AQV8_9GAMM</name>
<proteinExistence type="predicted"/>
<gene>
    <name evidence="2" type="ORF">GCM10023307_05940</name>
</gene>